<protein>
    <submittedName>
        <fullName evidence="3">Pancreatic trypsin inhibitor</fullName>
    </submittedName>
</protein>
<evidence type="ECO:0000256" key="2">
    <source>
        <dbReference type="SAM" id="SignalP"/>
    </source>
</evidence>
<feature type="chain" id="PRO_5013008150" evidence="2">
    <location>
        <begin position="24"/>
        <end position="126"/>
    </location>
</feature>
<proteinExistence type="predicted"/>
<feature type="signal peptide" evidence="2">
    <location>
        <begin position="1"/>
        <end position="23"/>
    </location>
</feature>
<sequence>MCRISIIMAFLVVVCVASALGWAQQTENNPNGQSLNRKPRIKPKRNVTATNQKKKEKYLCYEQPRRRNCRALFTRWYYTGGNHCMEVTGCVYGGFTDPYKCRKICARLHRKQQGTKPRPKEKRNTN</sequence>
<dbReference type="AlphaFoldDB" id="A0A224YBR7"/>
<evidence type="ECO:0000313" key="3">
    <source>
        <dbReference type="EMBL" id="MAA11703.1"/>
    </source>
</evidence>
<dbReference type="EMBL" id="GFPF01000557">
    <property type="protein sequence ID" value="MAA11703.1"/>
    <property type="molecule type" value="Transcribed_RNA"/>
</dbReference>
<feature type="region of interest" description="Disordered" evidence="1">
    <location>
        <begin position="27"/>
        <end position="50"/>
    </location>
</feature>
<dbReference type="GO" id="GO:0004867">
    <property type="term" value="F:serine-type endopeptidase inhibitor activity"/>
    <property type="evidence" value="ECO:0007669"/>
    <property type="project" value="InterPro"/>
</dbReference>
<accession>A0A224YBR7</accession>
<name>A0A224YBR7_9ACAR</name>
<dbReference type="SUPFAM" id="SSF57362">
    <property type="entry name" value="BPTI-like"/>
    <property type="match status" value="1"/>
</dbReference>
<reference evidence="3" key="1">
    <citation type="journal article" date="2017" name="Parasit. Vectors">
        <title>Sialotranscriptomics of Rhipicephalus zambeziensis reveals intricate expression profiles of secretory proteins and suggests tight temporal transcriptional regulation during blood-feeding.</title>
        <authorList>
            <person name="de Castro M.H."/>
            <person name="de Klerk D."/>
            <person name="Pienaar R."/>
            <person name="Rees D.J.G."/>
            <person name="Mans B.J."/>
        </authorList>
    </citation>
    <scope>NUCLEOTIDE SEQUENCE</scope>
    <source>
        <tissue evidence="3">Salivary glands</tissue>
    </source>
</reference>
<feature type="compositionally biased region" description="Polar residues" evidence="1">
    <location>
        <begin position="27"/>
        <end position="36"/>
    </location>
</feature>
<keyword evidence="2" id="KW-0732">Signal</keyword>
<organism evidence="3">
    <name type="scientific">Rhipicephalus zambeziensis</name>
    <dbReference type="NCBI Taxonomy" id="60191"/>
    <lineage>
        <taxon>Eukaryota</taxon>
        <taxon>Metazoa</taxon>
        <taxon>Ecdysozoa</taxon>
        <taxon>Arthropoda</taxon>
        <taxon>Chelicerata</taxon>
        <taxon>Arachnida</taxon>
        <taxon>Acari</taxon>
        <taxon>Parasitiformes</taxon>
        <taxon>Ixodida</taxon>
        <taxon>Ixodoidea</taxon>
        <taxon>Ixodidae</taxon>
        <taxon>Rhipicephalinae</taxon>
        <taxon>Rhipicephalus</taxon>
        <taxon>Rhipicephalus</taxon>
    </lineage>
</organism>
<dbReference type="InterPro" id="IPR036880">
    <property type="entry name" value="Kunitz_BPTI_sf"/>
</dbReference>
<evidence type="ECO:0000256" key="1">
    <source>
        <dbReference type="SAM" id="MobiDB-lite"/>
    </source>
</evidence>